<evidence type="ECO:0000259" key="1">
    <source>
        <dbReference type="Pfam" id="PF01592"/>
    </source>
</evidence>
<accession>A0ABV4K3G0</accession>
<dbReference type="InterPro" id="IPR002871">
    <property type="entry name" value="NIF_FeS_clus_asmbl_NifU_N"/>
</dbReference>
<protein>
    <submittedName>
        <fullName evidence="2">Iron-sulfur cluster assembly scaffold protein</fullName>
    </submittedName>
</protein>
<dbReference type="CDD" id="cd06664">
    <property type="entry name" value="IscU_like"/>
    <property type="match status" value="1"/>
</dbReference>
<proteinExistence type="predicted"/>
<keyword evidence="3" id="KW-1185">Reference proteome</keyword>
<evidence type="ECO:0000313" key="3">
    <source>
        <dbReference type="Proteomes" id="UP001568698"/>
    </source>
</evidence>
<sequence>MPSFDDIVSELQDKINEEAVEAYGQAGFERWRDQPYRGEPAGADYEGSSTGGCGDTIWIYLQIEGDTVVDAGFATDGCGSSAISGSMAAELAVGKRCEDLAAITGEAVLEGLGGPDRMPEDDRHCAWLAANALLEAVGSYYRQMAAQSKAD</sequence>
<dbReference type="SUPFAM" id="SSF82649">
    <property type="entry name" value="SufE/NifU"/>
    <property type="match status" value="1"/>
</dbReference>
<comment type="caution">
    <text evidence="2">The sequence shown here is derived from an EMBL/GenBank/DDBJ whole genome shotgun (WGS) entry which is preliminary data.</text>
</comment>
<dbReference type="Gene3D" id="3.90.1010.10">
    <property type="match status" value="1"/>
</dbReference>
<gene>
    <name evidence="2" type="ORF">AB6M95_12015</name>
</gene>
<name>A0ABV4K3G0_9BACT</name>
<dbReference type="PANTHER" id="PTHR10093">
    <property type="entry name" value="IRON-SULFUR CLUSTER ASSEMBLY ENZYME NIFU HOMOLOG"/>
    <property type="match status" value="1"/>
</dbReference>
<feature type="domain" description="NIF system FeS cluster assembly NifU N-terminal" evidence="1">
    <location>
        <begin position="52"/>
        <end position="144"/>
    </location>
</feature>
<dbReference type="Pfam" id="PF01592">
    <property type="entry name" value="NifU_N"/>
    <property type="match status" value="1"/>
</dbReference>
<evidence type="ECO:0000313" key="2">
    <source>
        <dbReference type="EMBL" id="MEZ7197481.1"/>
    </source>
</evidence>
<organism evidence="2 3">
    <name type="scientific">Pseudodesulfovibrio karagichevae</name>
    <dbReference type="NCBI Taxonomy" id="3239305"/>
    <lineage>
        <taxon>Bacteria</taxon>
        <taxon>Pseudomonadati</taxon>
        <taxon>Thermodesulfobacteriota</taxon>
        <taxon>Desulfovibrionia</taxon>
        <taxon>Desulfovibrionales</taxon>
        <taxon>Desulfovibrionaceae</taxon>
    </lineage>
</organism>
<dbReference type="Proteomes" id="UP001568698">
    <property type="component" value="Unassembled WGS sequence"/>
</dbReference>
<reference evidence="2 3" key="1">
    <citation type="submission" date="2024-08" db="EMBL/GenBank/DDBJ databases">
        <title>Sulfate-reducing bacteria isolated from formation water of the oil field in Kazakhstan and description of Pseudodesulfovibrio sp.</title>
        <authorList>
            <person name="Bidzhieva S.K."/>
            <person name="Tourova T.P."/>
            <person name="Grouzdev D.S."/>
            <person name="Beletsky A.V."/>
            <person name="Sokolova D.S."/>
            <person name="Samigullina S.R."/>
            <person name="Poltaraus A.B."/>
            <person name="Avtukh A.N."/>
            <person name="Tereshina V.M."/>
            <person name="Zhaparov N.S."/>
            <person name="Mardanov A.V."/>
            <person name="Nazina T.N."/>
        </authorList>
    </citation>
    <scope>NUCLEOTIDE SEQUENCE [LARGE SCALE GENOMIC DNA]</scope>
    <source>
        <strain evidence="2 3">9FUS</strain>
    </source>
</reference>
<dbReference type="RefSeq" id="WP_371386997.1">
    <property type="nucleotide sequence ID" value="NZ_JBGLYH010000033.1"/>
</dbReference>
<dbReference type="EMBL" id="JBGLYH010000033">
    <property type="protein sequence ID" value="MEZ7197481.1"/>
    <property type="molecule type" value="Genomic_DNA"/>
</dbReference>